<sequence length="275" mass="30369">MGVCDEQCTSCRIFYLKWMRPGDSVPFKIPRFVLELGVTEIILAILVIVLASLALFDQSQGNTSPAPSFIGRPGAFLWISFWFLVDGFAKVSVFKRKTRYSAALALASSCFATLLLIGLLACVTMAISQEVKFQSNTGNATGTAISSVTCALITMLLIVTLSSSLMLYMSVTSHDNRWFTDRGIQHDSIVPFSGDRTSLSVPSSQPALIFYAPSTDGLKYSSAFENIMKDFEEDDKLRIVKKASDEIRNKRKTSEFSDDAFLETTEAYTNASHDH</sequence>
<dbReference type="EMBL" id="CAWYQH010000001">
    <property type="protein sequence ID" value="CAK8671123.1"/>
    <property type="molecule type" value="Genomic_DNA"/>
</dbReference>
<keyword evidence="1" id="KW-1133">Transmembrane helix</keyword>
<name>A0ABP0EUT6_CLALP</name>
<evidence type="ECO:0000313" key="2">
    <source>
        <dbReference type="EMBL" id="CAK8671123.1"/>
    </source>
</evidence>
<keyword evidence="1" id="KW-0472">Membrane</keyword>
<feature type="transmembrane region" description="Helical" evidence="1">
    <location>
        <begin position="140"/>
        <end position="168"/>
    </location>
</feature>
<accession>A0ABP0EUT6</accession>
<evidence type="ECO:0000256" key="1">
    <source>
        <dbReference type="SAM" id="Phobius"/>
    </source>
</evidence>
<dbReference type="Proteomes" id="UP001642483">
    <property type="component" value="Unassembled WGS sequence"/>
</dbReference>
<evidence type="ECO:0000313" key="3">
    <source>
        <dbReference type="Proteomes" id="UP001642483"/>
    </source>
</evidence>
<feature type="transmembrane region" description="Helical" evidence="1">
    <location>
        <begin position="105"/>
        <end position="128"/>
    </location>
</feature>
<feature type="transmembrane region" description="Helical" evidence="1">
    <location>
        <begin position="75"/>
        <end position="93"/>
    </location>
</feature>
<protein>
    <submittedName>
        <fullName evidence="2">Uncharacterized protein</fullName>
    </submittedName>
</protein>
<gene>
    <name evidence="2" type="ORF">CVLEPA_LOCUS142</name>
</gene>
<feature type="transmembrane region" description="Helical" evidence="1">
    <location>
        <begin position="32"/>
        <end position="55"/>
    </location>
</feature>
<keyword evidence="1" id="KW-0812">Transmembrane</keyword>
<comment type="caution">
    <text evidence="2">The sequence shown here is derived from an EMBL/GenBank/DDBJ whole genome shotgun (WGS) entry which is preliminary data.</text>
</comment>
<organism evidence="2 3">
    <name type="scientific">Clavelina lepadiformis</name>
    <name type="common">Light-bulb sea squirt</name>
    <name type="synonym">Ascidia lepadiformis</name>
    <dbReference type="NCBI Taxonomy" id="159417"/>
    <lineage>
        <taxon>Eukaryota</taxon>
        <taxon>Metazoa</taxon>
        <taxon>Chordata</taxon>
        <taxon>Tunicata</taxon>
        <taxon>Ascidiacea</taxon>
        <taxon>Aplousobranchia</taxon>
        <taxon>Clavelinidae</taxon>
        <taxon>Clavelina</taxon>
    </lineage>
</organism>
<proteinExistence type="predicted"/>
<reference evidence="2 3" key="1">
    <citation type="submission" date="2024-02" db="EMBL/GenBank/DDBJ databases">
        <authorList>
            <person name="Daric V."/>
            <person name="Darras S."/>
        </authorList>
    </citation>
    <scope>NUCLEOTIDE SEQUENCE [LARGE SCALE GENOMIC DNA]</scope>
</reference>
<keyword evidence="3" id="KW-1185">Reference proteome</keyword>